<sequence>VRLRWYWTSMARERDRQPCAHVAGRRAGERL</sequence>
<dbReference type="AlphaFoldDB" id="A0A382M0T4"/>
<protein>
    <submittedName>
        <fullName evidence="1">Uncharacterized protein</fullName>
    </submittedName>
</protein>
<reference evidence="1" key="1">
    <citation type="submission" date="2018-05" db="EMBL/GenBank/DDBJ databases">
        <authorList>
            <person name="Lanie J.A."/>
            <person name="Ng W.-L."/>
            <person name="Kazmierczak K.M."/>
            <person name="Andrzejewski T.M."/>
            <person name="Davidsen T.M."/>
            <person name="Wayne K.J."/>
            <person name="Tettelin H."/>
            <person name="Glass J.I."/>
            <person name="Rusch D."/>
            <person name="Podicherti R."/>
            <person name="Tsui H.-C.T."/>
            <person name="Winkler M.E."/>
        </authorList>
    </citation>
    <scope>NUCLEOTIDE SEQUENCE</scope>
</reference>
<proteinExistence type="predicted"/>
<dbReference type="EMBL" id="UINC01090446">
    <property type="protein sequence ID" value="SVC42400.1"/>
    <property type="molecule type" value="Genomic_DNA"/>
</dbReference>
<accession>A0A382M0T4</accession>
<organism evidence="1">
    <name type="scientific">marine metagenome</name>
    <dbReference type="NCBI Taxonomy" id="408172"/>
    <lineage>
        <taxon>unclassified sequences</taxon>
        <taxon>metagenomes</taxon>
        <taxon>ecological metagenomes</taxon>
    </lineage>
</organism>
<name>A0A382M0T4_9ZZZZ</name>
<gene>
    <name evidence="1" type="ORF">METZ01_LOCUS295254</name>
</gene>
<evidence type="ECO:0000313" key="1">
    <source>
        <dbReference type="EMBL" id="SVC42400.1"/>
    </source>
</evidence>
<feature type="non-terminal residue" evidence="1">
    <location>
        <position position="31"/>
    </location>
</feature>
<feature type="non-terminal residue" evidence="1">
    <location>
        <position position="1"/>
    </location>
</feature>